<dbReference type="SUPFAM" id="SSF53474">
    <property type="entry name" value="alpha/beta-Hydrolases"/>
    <property type="match status" value="1"/>
</dbReference>
<evidence type="ECO:0000256" key="3">
    <source>
        <dbReference type="ARBA" id="ARBA00022487"/>
    </source>
</evidence>
<organism evidence="12">
    <name type="scientific">Aplysia californica</name>
    <name type="common">California sea hare</name>
    <dbReference type="NCBI Taxonomy" id="6500"/>
    <lineage>
        <taxon>Eukaryota</taxon>
        <taxon>Metazoa</taxon>
        <taxon>Spiralia</taxon>
        <taxon>Lophotrochozoa</taxon>
        <taxon>Mollusca</taxon>
        <taxon>Gastropoda</taxon>
        <taxon>Heterobranchia</taxon>
        <taxon>Euthyneura</taxon>
        <taxon>Tectipleura</taxon>
        <taxon>Aplysiida</taxon>
        <taxon>Aplysioidea</taxon>
        <taxon>Aplysiidae</taxon>
        <taxon>Aplysia</taxon>
    </lineage>
</organism>
<name>R4VD32_APLCA</name>
<evidence type="ECO:0000256" key="1">
    <source>
        <dbReference type="ARBA" id="ARBA00004613"/>
    </source>
</evidence>
<evidence type="ECO:0000313" key="17">
    <source>
        <dbReference type="RefSeq" id="XP_012936381.1"/>
    </source>
</evidence>
<accession>R4VD32</accession>
<dbReference type="CDD" id="cd00312">
    <property type="entry name" value="Esterase_lipase"/>
    <property type="match status" value="1"/>
</dbReference>
<dbReference type="RefSeq" id="XP_012936381.1">
    <property type="nucleotide sequence ID" value="XM_013080927.2"/>
</dbReference>
<dbReference type="InterPro" id="IPR029058">
    <property type="entry name" value="AB_hydrolase_fold"/>
</dbReference>
<dbReference type="PRINTS" id="PR00878">
    <property type="entry name" value="CHOLNESTRASE"/>
</dbReference>
<dbReference type="SMR" id="R4VD32"/>
<dbReference type="GO" id="GO:0005886">
    <property type="term" value="C:plasma membrane"/>
    <property type="evidence" value="ECO:0007669"/>
    <property type="project" value="TreeGrafter"/>
</dbReference>
<evidence type="ECO:0000256" key="4">
    <source>
        <dbReference type="ARBA" id="ARBA00022525"/>
    </source>
</evidence>
<sequence>MGLDYVIRLLAQCHVVLVLMTRLAGAQERPIIETDKGTVQGVTVFADGKKVDAFYGIPFAKPPLGDLRFKPPAQLDSWEGVLDASRLPNSCMQGFDRTFGNFTGSNMWNPNTPVSEDCLYLNVWVPRTNPPYKDKSVIVWVYGGGFYSGSSTLDIYDARYLAAENDVVVVSMQYRVGALGFLTLNTPEAPGNAGLWDQRMALEWVNRNIHKFSGNTRDVTLMGESAGACSVGLFLICDLCRGYFHKAILQSGSPAADWTALPKEEMWRRSESLASHYNCNKPGDPDYVIRCLRQVNATEFPIREPYMTHGIMQFAFVPVIDGIFIRQDPQEMLRLGRFKKVPLLLGSVENESTFFIIYINSEIFRLDTDSPLTAQDYRNLMTQQAFKFYPYYPHKLNDFGIEAVMFHYRNWINPDDGIENRKSFDRAVSDNYFVCSVNRLARAYAREGAPVYYYWFNQRWSANPWPEWMGTLHADEIWFTFGHPLNRTHSFTEAERELSKKIMKYFTNFAKTGDPNKAPGEVSSMEWPLFQENEQLYLNLSTDSLVNGPIWGAGPRAQDCAFWDMYMPKLVAETSDISEAEREWKAEFHTWKTRYIVDWKTQFDHFLHNYQRRMGTCGDRP</sequence>
<keyword evidence="9 14" id="KW-0732">Signal</keyword>
<dbReference type="InterPro" id="IPR050654">
    <property type="entry name" value="AChE-related_enzymes"/>
</dbReference>
<dbReference type="RefSeq" id="XP_012936378.1">
    <property type="nucleotide sequence ID" value="XM_013080924.2"/>
</dbReference>
<dbReference type="RefSeq" id="NP_001267763.1">
    <property type="nucleotide sequence ID" value="NM_001280834.1"/>
</dbReference>
<dbReference type="AlphaFoldDB" id="R4VD32"/>
<evidence type="ECO:0000313" key="13">
    <source>
        <dbReference type="Proteomes" id="UP000694888"/>
    </source>
</evidence>
<dbReference type="GO" id="GO:0003990">
    <property type="term" value="F:acetylcholinesterase activity"/>
    <property type="evidence" value="ECO:0007669"/>
    <property type="project" value="UniProtKB-EC"/>
</dbReference>
<evidence type="ECO:0000256" key="2">
    <source>
        <dbReference type="ARBA" id="ARBA00005964"/>
    </source>
</evidence>
<evidence type="ECO:0000256" key="5">
    <source>
        <dbReference type="ARBA" id="ARBA00022801"/>
    </source>
</evidence>
<evidence type="ECO:0000256" key="7">
    <source>
        <dbReference type="ARBA" id="ARBA00023180"/>
    </source>
</evidence>
<comment type="subcellular location">
    <subcellularLocation>
        <location evidence="1">Secreted</location>
    </subcellularLocation>
</comment>
<evidence type="ECO:0000313" key="15">
    <source>
        <dbReference type="RefSeq" id="XP_012936378.1"/>
    </source>
</evidence>
<feature type="active site" description="Acyl-ester intermediate" evidence="8">
    <location>
        <position position="225"/>
    </location>
</feature>
<dbReference type="GO" id="GO:0019695">
    <property type="term" value="P:choline metabolic process"/>
    <property type="evidence" value="ECO:0007669"/>
    <property type="project" value="TreeGrafter"/>
</dbReference>
<evidence type="ECO:0000256" key="6">
    <source>
        <dbReference type="ARBA" id="ARBA00023157"/>
    </source>
</evidence>
<reference evidence="14 15" key="2">
    <citation type="submission" date="2025-05" db="UniProtKB">
        <authorList>
            <consortium name="RefSeq"/>
        </authorList>
    </citation>
    <scope>IDENTIFICATION</scope>
</reference>
<dbReference type="GeneID" id="101860246"/>
<evidence type="ECO:0000256" key="8">
    <source>
        <dbReference type="PIRSR" id="PIRSR600997-1"/>
    </source>
</evidence>
<gene>
    <name evidence="14 15 16 17" type="primary">LOC101860246</name>
</gene>
<dbReference type="InterPro" id="IPR002018">
    <property type="entry name" value="CarbesteraseB"/>
</dbReference>
<dbReference type="GO" id="GO:0006581">
    <property type="term" value="P:acetylcholine catabolic process"/>
    <property type="evidence" value="ECO:0007669"/>
    <property type="project" value="TreeGrafter"/>
</dbReference>
<dbReference type="EC" id="3.1.1.7" evidence="14"/>
<keyword evidence="7" id="KW-0325">Glycoprotein</keyword>
<keyword evidence="13" id="KW-1185">Reference proteome</keyword>
<comment type="similarity">
    <text evidence="2">Belongs to the type-B carboxylesterase/lipase family.</text>
</comment>
<dbReference type="RefSeq" id="XP_012936379.1">
    <property type="nucleotide sequence ID" value="XM_013080925.2"/>
</dbReference>
<feature type="domain" description="Acetylcholinesterase tetramerisation" evidence="11">
    <location>
        <begin position="579"/>
        <end position="606"/>
    </location>
</feature>
<feature type="domain" description="Carboxylesterase type B" evidence="10">
    <location>
        <begin position="29"/>
        <end position="563"/>
    </location>
</feature>
<dbReference type="Gene3D" id="3.40.50.1820">
    <property type="entry name" value="alpha/beta hydrolase"/>
    <property type="match status" value="1"/>
</dbReference>
<dbReference type="Pfam" id="PF00135">
    <property type="entry name" value="COesterase"/>
    <property type="match status" value="1"/>
</dbReference>
<dbReference type="PANTHER" id="PTHR43918">
    <property type="entry name" value="ACETYLCHOLINESTERASE"/>
    <property type="match status" value="1"/>
</dbReference>
<feature type="active site" description="Charge relay system" evidence="8">
    <location>
        <position position="473"/>
    </location>
</feature>
<dbReference type="Proteomes" id="UP000694888">
    <property type="component" value="Unplaced"/>
</dbReference>
<keyword evidence="5" id="KW-0378">Hydrolase</keyword>
<feature type="signal peptide" evidence="9 14">
    <location>
        <begin position="1"/>
        <end position="26"/>
    </location>
</feature>
<dbReference type="InterPro" id="IPR019819">
    <property type="entry name" value="Carboxylesterase_B_CS"/>
</dbReference>
<reference evidence="12" key="1">
    <citation type="submission" date="2013-02" db="EMBL/GenBank/DDBJ databases">
        <title>Identification of acetylcholinesterase in the central nervous system of Aplysia californica.</title>
        <authorList>
            <person name="Carter C.J."/>
            <person name="Magoski N.S."/>
        </authorList>
    </citation>
    <scope>NUCLEOTIDE SEQUENCE</scope>
</reference>
<dbReference type="FunFam" id="3.40.50.1820:FF:000029">
    <property type="entry name" value="Acetylcholinesterase"/>
    <property type="match status" value="1"/>
</dbReference>
<keyword evidence="3" id="KW-0719">Serine esterase</keyword>
<dbReference type="PROSITE" id="PS00941">
    <property type="entry name" value="CARBOXYLESTERASE_B_2"/>
    <property type="match status" value="1"/>
</dbReference>
<dbReference type="Pfam" id="PF08674">
    <property type="entry name" value="AChE_tetra"/>
    <property type="match status" value="1"/>
</dbReference>
<evidence type="ECO:0000256" key="9">
    <source>
        <dbReference type="SAM" id="SignalP"/>
    </source>
</evidence>
<feature type="active site" description="Charge relay system" evidence="8">
    <location>
        <position position="351"/>
    </location>
</feature>
<feature type="chain" id="PRO_5004380847" evidence="9 14">
    <location>
        <begin position="27"/>
        <end position="621"/>
    </location>
</feature>
<proteinExistence type="evidence at transcript level"/>
<evidence type="ECO:0000313" key="14">
    <source>
        <dbReference type="RefSeq" id="NP_001267763.1"/>
    </source>
</evidence>
<dbReference type="ESTHER" id="aplca-r4vd32">
    <property type="family name" value="ACHE"/>
</dbReference>
<keyword evidence="4" id="KW-0964">Secreted</keyword>
<evidence type="ECO:0000313" key="12">
    <source>
        <dbReference type="EMBL" id="AGM37743.1"/>
    </source>
</evidence>
<protein>
    <submittedName>
        <fullName evidence="12 15 16">Acetylcholinesterase</fullName>
    </submittedName>
    <submittedName>
        <fullName evidence="14">Acetylcholinesterase-like precursor</fullName>
        <ecNumber evidence="14">3.1.1.7</ecNumber>
    </submittedName>
</protein>
<dbReference type="EMBL" id="KC618635">
    <property type="protein sequence ID" value="AGM37743.1"/>
    <property type="molecule type" value="mRNA"/>
</dbReference>
<dbReference type="InterPro" id="IPR014788">
    <property type="entry name" value="AChE_tetra"/>
</dbReference>
<dbReference type="InterPro" id="IPR000997">
    <property type="entry name" value="Cholinesterase"/>
</dbReference>
<evidence type="ECO:0000313" key="16">
    <source>
        <dbReference type="RefSeq" id="XP_012936379.1"/>
    </source>
</evidence>
<dbReference type="OrthoDB" id="9000293at2759"/>
<dbReference type="GO" id="GO:0005615">
    <property type="term" value="C:extracellular space"/>
    <property type="evidence" value="ECO:0007669"/>
    <property type="project" value="TreeGrafter"/>
</dbReference>
<evidence type="ECO:0000259" key="11">
    <source>
        <dbReference type="Pfam" id="PF08674"/>
    </source>
</evidence>
<keyword evidence="6" id="KW-1015">Disulfide bond</keyword>
<evidence type="ECO:0000259" key="10">
    <source>
        <dbReference type="Pfam" id="PF00135"/>
    </source>
</evidence>
<dbReference type="PANTHER" id="PTHR43918:SF12">
    <property type="entry name" value="ACETYLCHOLINESTERASE 1"/>
    <property type="match status" value="1"/>
</dbReference>